<protein>
    <submittedName>
        <fullName evidence="1">Uncharacterized protein</fullName>
    </submittedName>
</protein>
<sequence>MEHVSDFVLVWYVSMTTVRTLVSTRVLIDGMCFGESTSEGGGGLDVRVDGGSGGEISGAGSMLVMEYKQIKTQHTVYPAASKRHLIPIGNKSELSRLLFN</sequence>
<evidence type="ECO:0000313" key="2">
    <source>
        <dbReference type="Proteomes" id="UP000828251"/>
    </source>
</evidence>
<proteinExistence type="predicted"/>
<dbReference type="AlphaFoldDB" id="A0A9D3UMP9"/>
<keyword evidence="2" id="KW-1185">Reference proteome</keyword>
<reference evidence="1 2" key="1">
    <citation type="journal article" date="2021" name="Plant Biotechnol. J.">
        <title>Multi-omics assisted identification of the key and species-specific regulatory components of drought-tolerant mechanisms in Gossypium stocksii.</title>
        <authorList>
            <person name="Yu D."/>
            <person name="Ke L."/>
            <person name="Zhang D."/>
            <person name="Wu Y."/>
            <person name="Sun Y."/>
            <person name="Mei J."/>
            <person name="Sun J."/>
            <person name="Sun Y."/>
        </authorList>
    </citation>
    <scope>NUCLEOTIDE SEQUENCE [LARGE SCALE GENOMIC DNA]</scope>
    <source>
        <strain evidence="2">cv. E1</strain>
        <tissue evidence="1">Leaf</tissue>
    </source>
</reference>
<evidence type="ECO:0000313" key="1">
    <source>
        <dbReference type="EMBL" id="KAH1047775.1"/>
    </source>
</evidence>
<name>A0A9D3UMP9_9ROSI</name>
<comment type="caution">
    <text evidence="1">The sequence shown here is derived from an EMBL/GenBank/DDBJ whole genome shotgun (WGS) entry which is preliminary data.</text>
</comment>
<dbReference type="EMBL" id="JAIQCV010000011">
    <property type="protein sequence ID" value="KAH1047775.1"/>
    <property type="molecule type" value="Genomic_DNA"/>
</dbReference>
<dbReference type="Proteomes" id="UP000828251">
    <property type="component" value="Unassembled WGS sequence"/>
</dbReference>
<accession>A0A9D3UMP9</accession>
<gene>
    <name evidence="1" type="ORF">J1N35_038559</name>
</gene>
<organism evidence="1 2">
    <name type="scientific">Gossypium stocksii</name>
    <dbReference type="NCBI Taxonomy" id="47602"/>
    <lineage>
        <taxon>Eukaryota</taxon>
        <taxon>Viridiplantae</taxon>
        <taxon>Streptophyta</taxon>
        <taxon>Embryophyta</taxon>
        <taxon>Tracheophyta</taxon>
        <taxon>Spermatophyta</taxon>
        <taxon>Magnoliopsida</taxon>
        <taxon>eudicotyledons</taxon>
        <taxon>Gunneridae</taxon>
        <taxon>Pentapetalae</taxon>
        <taxon>rosids</taxon>
        <taxon>malvids</taxon>
        <taxon>Malvales</taxon>
        <taxon>Malvaceae</taxon>
        <taxon>Malvoideae</taxon>
        <taxon>Gossypium</taxon>
    </lineage>
</organism>